<dbReference type="PANTHER" id="PTHR34387">
    <property type="entry name" value="SLR1258 PROTEIN"/>
    <property type="match status" value="1"/>
</dbReference>
<reference evidence="2 3" key="1">
    <citation type="journal article" date="2015" name="Nature">
        <title>rRNA introns, odd ribosomes, and small enigmatic genomes across a large radiation of phyla.</title>
        <authorList>
            <person name="Brown C.T."/>
            <person name="Hug L.A."/>
            <person name="Thomas B.C."/>
            <person name="Sharon I."/>
            <person name="Castelle C.J."/>
            <person name="Singh A."/>
            <person name="Wilkins M.J."/>
            <person name="Williams K.H."/>
            <person name="Banfield J.F."/>
        </authorList>
    </citation>
    <scope>NUCLEOTIDE SEQUENCE [LARGE SCALE GENOMIC DNA]</scope>
</reference>
<dbReference type="Gene3D" id="3.30.110.170">
    <property type="entry name" value="Protein of unknown function (DUF541), domain 1"/>
    <property type="match status" value="1"/>
</dbReference>
<evidence type="ECO:0000313" key="2">
    <source>
        <dbReference type="EMBL" id="KKQ88343.1"/>
    </source>
</evidence>
<protein>
    <recommendedName>
        <fullName evidence="4">26 kDa periplasmic immunogenic protein</fullName>
    </recommendedName>
</protein>
<dbReference type="EMBL" id="LBVP01000021">
    <property type="protein sequence ID" value="KKQ88343.1"/>
    <property type="molecule type" value="Genomic_DNA"/>
</dbReference>
<keyword evidence="1" id="KW-1133">Transmembrane helix</keyword>
<evidence type="ECO:0000313" key="3">
    <source>
        <dbReference type="Proteomes" id="UP000034893"/>
    </source>
</evidence>
<dbReference type="Proteomes" id="UP000034893">
    <property type="component" value="Unassembled WGS sequence"/>
</dbReference>
<comment type="caution">
    <text evidence="2">The sequence shown here is derived from an EMBL/GenBank/DDBJ whole genome shotgun (WGS) entry which is preliminary data.</text>
</comment>
<dbReference type="Gene3D" id="3.30.70.2970">
    <property type="entry name" value="Protein of unknown function (DUF541), domain 2"/>
    <property type="match status" value="1"/>
</dbReference>
<dbReference type="InterPro" id="IPR052022">
    <property type="entry name" value="26kDa_periplasmic_antigen"/>
</dbReference>
<accession>A0A0G0L8L0</accession>
<feature type="transmembrane region" description="Helical" evidence="1">
    <location>
        <begin position="18"/>
        <end position="36"/>
    </location>
</feature>
<evidence type="ECO:0008006" key="4">
    <source>
        <dbReference type="Google" id="ProtNLM"/>
    </source>
</evidence>
<dbReference type="Pfam" id="PF04402">
    <property type="entry name" value="SIMPL"/>
    <property type="match status" value="1"/>
</dbReference>
<dbReference type="GO" id="GO:0006974">
    <property type="term" value="P:DNA damage response"/>
    <property type="evidence" value="ECO:0007669"/>
    <property type="project" value="TreeGrafter"/>
</dbReference>
<organism evidence="2 3">
    <name type="scientific">Candidatus Curtissbacteria bacterium GW2011_GWC2_38_9</name>
    <dbReference type="NCBI Taxonomy" id="1618414"/>
    <lineage>
        <taxon>Bacteria</taxon>
        <taxon>Candidatus Curtissiibacteriota</taxon>
    </lineage>
</organism>
<sequence length="270" mass="29871">MNKDTNNRGLYYEIGDKSIKKTLVLVLLIFAIFLAVKTINMIKEYKFIGGGVPTANTIIVFGEGEVFAVPDIAEFSFSVVEEKKTVKDAQETAAKKINAIIAFLDENGIEEKDIKTINYSVYPRYEFEREICPLDFNCPPGKKVLKGFEVNQSISVKARDTQKAGEVLSSIGRLGASNVSGLNFTIDDEVRLARDARKKAIDDAREKARELAGNLGVKLIRIVNFSESGDHPIYRYAATESIKLLGAVAPEIPAGENKIISQVSITYEIR</sequence>
<evidence type="ECO:0000256" key="1">
    <source>
        <dbReference type="SAM" id="Phobius"/>
    </source>
</evidence>
<dbReference type="PANTHER" id="PTHR34387:SF1">
    <property type="entry name" value="PERIPLASMIC IMMUNOGENIC PROTEIN"/>
    <property type="match status" value="1"/>
</dbReference>
<gene>
    <name evidence="2" type="ORF">UT12_C0021G0005</name>
</gene>
<dbReference type="AlphaFoldDB" id="A0A0G0L8L0"/>
<keyword evidence="1" id="KW-0812">Transmembrane</keyword>
<proteinExistence type="predicted"/>
<dbReference type="InterPro" id="IPR007497">
    <property type="entry name" value="SIMPL/DUF541"/>
</dbReference>
<keyword evidence="1" id="KW-0472">Membrane</keyword>
<name>A0A0G0L8L0_9BACT</name>